<evidence type="ECO:0000256" key="5">
    <source>
        <dbReference type="ARBA" id="ARBA00022741"/>
    </source>
</evidence>
<dbReference type="SUPFAM" id="SSF81301">
    <property type="entry name" value="Nucleotidyltransferase"/>
    <property type="match status" value="1"/>
</dbReference>
<dbReference type="OrthoDB" id="9793933at2"/>
<evidence type="ECO:0000256" key="3">
    <source>
        <dbReference type="ARBA" id="ARBA00022695"/>
    </source>
</evidence>
<evidence type="ECO:0000313" key="10">
    <source>
        <dbReference type="Proteomes" id="UP000310017"/>
    </source>
</evidence>
<protein>
    <submittedName>
        <fullName evidence="9">Nucleotidyltransferase domain-containing protein</fullName>
    </submittedName>
</protein>
<dbReference type="GO" id="GO:0016779">
    <property type="term" value="F:nucleotidyltransferase activity"/>
    <property type="evidence" value="ECO:0007669"/>
    <property type="project" value="UniProtKB-KW"/>
</dbReference>
<evidence type="ECO:0000259" key="8">
    <source>
        <dbReference type="Pfam" id="PF18765"/>
    </source>
</evidence>
<dbReference type="Pfam" id="PF18765">
    <property type="entry name" value="Polbeta"/>
    <property type="match status" value="1"/>
</dbReference>
<accession>A0A5B7SYX4</accession>
<dbReference type="InterPro" id="IPR043519">
    <property type="entry name" value="NT_sf"/>
</dbReference>
<gene>
    <name evidence="9" type="ORF">FGM00_03190</name>
</gene>
<dbReference type="AlphaFoldDB" id="A0A5B7SYX4"/>
<evidence type="ECO:0000256" key="7">
    <source>
        <dbReference type="ARBA" id="ARBA00022842"/>
    </source>
</evidence>
<keyword evidence="7" id="KW-0460">Magnesium</keyword>
<sequence>MPSIIKDKIEDLNNLCATYDVKSLYVYGSACTADFREDSDIDILISFKDISIEKYTDNYFELHYKLQELFGRKIDLITENALSNPYFIASIEETKQLLYAA</sequence>
<proteinExistence type="predicted"/>
<keyword evidence="6" id="KW-0067">ATP-binding</keyword>
<keyword evidence="2 9" id="KW-0808">Transferase</keyword>
<dbReference type="InterPro" id="IPR052038">
    <property type="entry name" value="Type-VII_TA_antitoxin"/>
</dbReference>
<organism evidence="9 10">
    <name type="scientific">Aggregatimonas sangjinii</name>
    <dbReference type="NCBI Taxonomy" id="2583587"/>
    <lineage>
        <taxon>Bacteria</taxon>
        <taxon>Pseudomonadati</taxon>
        <taxon>Bacteroidota</taxon>
        <taxon>Flavobacteriia</taxon>
        <taxon>Flavobacteriales</taxon>
        <taxon>Flavobacteriaceae</taxon>
        <taxon>Aggregatimonas</taxon>
    </lineage>
</organism>
<evidence type="ECO:0000313" key="9">
    <source>
        <dbReference type="EMBL" id="QCX02263.1"/>
    </source>
</evidence>
<keyword evidence="5" id="KW-0547">Nucleotide-binding</keyword>
<dbReference type="CDD" id="cd05403">
    <property type="entry name" value="NT_KNTase_like"/>
    <property type="match status" value="1"/>
</dbReference>
<evidence type="ECO:0000256" key="2">
    <source>
        <dbReference type="ARBA" id="ARBA00022679"/>
    </source>
</evidence>
<evidence type="ECO:0000256" key="6">
    <source>
        <dbReference type="ARBA" id="ARBA00022840"/>
    </source>
</evidence>
<keyword evidence="10" id="KW-1185">Reference proteome</keyword>
<keyword evidence="3" id="KW-0548">Nucleotidyltransferase</keyword>
<name>A0A5B7SYX4_9FLAO</name>
<dbReference type="InterPro" id="IPR041633">
    <property type="entry name" value="Polbeta"/>
</dbReference>
<comment type="cofactor">
    <cofactor evidence="1">
        <name>Mg(2+)</name>
        <dbReference type="ChEBI" id="CHEBI:18420"/>
    </cofactor>
</comment>
<dbReference type="KEGG" id="asag:FGM00_03190"/>
<dbReference type="GO" id="GO:0005524">
    <property type="term" value="F:ATP binding"/>
    <property type="evidence" value="ECO:0007669"/>
    <property type="project" value="UniProtKB-KW"/>
</dbReference>
<dbReference type="Gene3D" id="3.30.460.10">
    <property type="entry name" value="Beta Polymerase, domain 2"/>
    <property type="match status" value="1"/>
</dbReference>
<dbReference type="Proteomes" id="UP000310017">
    <property type="component" value="Chromosome"/>
</dbReference>
<dbReference type="PANTHER" id="PTHR33571">
    <property type="entry name" value="SSL8005 PROTEIN"/>
    <property type="match status" value="1"/>
</dbReference>
<dbReference type="GO" id="GO:0046872">
    <property type="term" value="F:metal ion binding"/>
    <property type="evidence" value="ECO:0007669"/>
    <property type="project" value="UniProtKB-KW"/>
</dbReference>
<evidence type="ECO:0000256" key="4">
    <source>
        <dbReference type="ARBA" id="ARBA00022723"/>
    </source>
</evidence>
<feature type="domain" description="Polymerase beta nucleotidyltransferase" evidence="8">
    <location>
        <begin position="10"/>
        <end position="99"/>
    </location>
</feature>
<keyword evidence="4" id="KW-0479">Metal-binding</keyword>
<reference evidence="9 10" key="1">
    <citation type="submission" date="2019-05" db="EMBL/GenBank/DDBJ databases">
        <title>Genome sequencing of F202Z8.</title>
        <authorList>
            <person name="Kwon Y.M."/>
        </authorList>
    </citation>
    <scope>NUCLEOTIDE SEQUENCE [LARGE SCALE GENOMIC DNA]</scope>
    <source>
        <strain evidence="9 10">F202Z8</strain>
    </source>
</reference>
<dbReference type="PANTHER" id="PTHR33571:SF12">
    <property type="entry name" value="BSL3053 PROTEIN"/>
    <property type="match status" value="1"/>
</dbReference>
<dbReference type="EMBL" id="CP040710">
    <property type="protein sequence ID" value="QCX02263.1"/>
    <property type="molecule type" value="Genomic_DNA"/>
</dbReference>
<evidence type="ECO:0000256" key="1">
    <source>
        <dbReference type="ARBA" id="ARBA00001946"/>
    </source>
</evidence>